<dbReference type="AlphaFoldDB" id="A0A1I7U9R1"/>
<name>A0A1I7U9R1_9PELO</name>
<evidence type="ECO:0000313" key="3">
    <source>
        <dbReference type="WBParaSite" id="Csp11.Scaffold629.g16296.t1"/>
    </source>
</evidence>
<reference evidence="3" key="1">
    <citation type="submission" date="2016-11" db="UniProtKB">
        <authorList>
            <consortium name="WormBaseParasite"/>
        </authorList>
    </citation>
    <scope>IDENTIFICATION</scope>
</reference>
<protein>
    <submittedName>
        <fullName evidence="3">Uncharacterized protein</fullName>
    </submittedName>
</protein>
<evidence type="ECO:0000313" key="2">
    <source>
        <dbReference type="Proteomes" id="UP000095282"/>
    </source>
</evidence>
<sequence>MMVVREPSVDLSVATDTLPVSQSIEMIPERKETKQIRRRKSRNQLIKSYVIGFSMGFIFCVIVFSICMLFWKWEF</sequence>
<accession>A0A1I7U9R1</accession>
<dbReference type="WBParaSite" id="Csp11.Scaffold629.g16296.t1">
    <property type="protein sequence ID" value="Csp11.Scaffold629.g16296.t1"/>
    <property type="gene ID" value="Csp11.Scaffold629.g16296"/>
</dbReference>
<keyword evidence="2" id="KW-1185">Reference proteome</keyword>
<keyword evidence="1" id="KW-1133">Transmembrane helix</keyword>
<dbReference type="Proteomes" id="UP000095282">
    <property type="component" value="Unplaced"/>
</dbReference>
<organism evidence="2 3">
    <name type="scientific">Caenorhabditis tropicalis</name>
    <dbReference type="NCBI Taxonomy" id="1561998"/>
    <lineage>
        <taxon>Eukaryota</taxon>
        <taxon>Metazoa</taxon>
        <taxon>Ecdysozoa</taxon>
        <taxon>Nematoda</taxon>
        <taxon>Chromadorea</taxon>
        <taxon>Rhabditida</taxon>
        <taxon>Rhabditina</taxon>
        <taxon>Rhabditomorpha</taxon>
        <taxon>Rhabditoidea</taxon>
        <taxon>Rhabditidae</taxon>
        <taxon>Peloderinae</taxon>
        <taxon>Caenorhabditis</taxon>
    </lineage>
</organism>
<keyword evidence="1" id="KW-0812">Transmembrane</keyword>
<evidence type="ECO:0000256" key="1">
    <source>
        <dbReference type="SAM" id="Phobius"/>
    </source>
</evidence>
<feature type="transmembrane region" description="Helical" evidence="1">
    <location>
        <begin position="48"/>
        <end position="71"/>
    </location>
</feature>
<keyword evidence="1" id="KW-0472">Membrane</keyword>
<proteinExistence type="predicted"/>